<feature type="domain" description="Peptidase A2" evidence="2">
    <location>
        <begin position="26"/>
        <end position="107"/>
    </location>
</feature>
<evidence type="ECO:0000259" key="2">
    <source>
        <dbReference type="PROSITE" id="PS50175"/>
    </source>
</evidence>
<dbReference type="EMBL" id="CP003107">
    <property type="protein sequence ID" value="AET61945.1"/>
    <property type="molecule type" value="Genomic_DNA"/>
</dbReference>
<dbReference type="HOGENOM" id="CLU_159130_0_0_9"/>
<dbReference type="InterPro" id="IPR001995">
    <property type="entry name" value="Peptidase_A2_cat"/>
</dbReference>
<reference evidence="3 4" key="3">
    <citation type="journal article" date="2012" name="J. Bacteriol.">
        <title>Genome Sequence of Paenibacillus terrae HPL-003, a Xylanase-Producing Bacterium Isolated from Soil Found in Forest Residue.</title>
        <authorList>
            <person name="Shin S.H."/>
            <person name="Kim S."/>
            <person name="Kim J.Y."/>
            <person name="Song H.Y."/>
            <person name="Cho S.J."/>
            <person name="Kim D.R."/>
            <person name="Lee K.I."/>
            <person name="Lim H.K."/>
            <person name="Park N.J."/>
            <person name="Hwang I.T."/>
            <person name="Yang K.S."/>
        </authorList>
    </citation>
    <scope>NUCLEOTIDE SEQUENCE [LARGE SCALE GENOMIC DNA]</scope>
    <source>
        <strain evidence="3 4">HPL-003</strain>
    </source>
</reference>
<reference key="2">
    <citation type="submission" date="2011-11" db="EMBL/GenBank/DDBJ databases">
        <authorList>
            <person name="Shin S.H."/>
            <person name="Kim S."/>
            <person name="Kim J.Y."/>
        </authorList>
    </citation>
    <scope>NUCLEOTIDE SEQUENCE</scope>
    <source>
        <strain>HPL-003</strain>
    </source>
</reference>
<reference evidence="4" key="1">
    <citation type="submission" date="2011-11" db="EMBL/GenBank/DDBJ databases">
        <title>Complete sequence of Paenibacillus terrae HPL-003.</title>
        <authorList>
            <person name="Shin S.H."/>
            <person name="Kim S."/>
            <person name="Kim J.Y."/>
        </authorList>
    </citation>
    <scope>NUCLEOTIDE SEQUENCE [LARGE SCALE GENOMIC DNA]</scope>
    <source>
        <strain evidence="4">HPL-003</strain>
    </source>
</reference>
<dbReference type="PROSITE" id="PS00141">
    <property type="entry name" value="ASP_PROTEASE"/>
    <property type="match status" value="1"/>
</dbReference>
<evidence type="ECO:0000313" key="4">
    <source>
        <dbReference type="Proteomes" id="UP000005876"/>
    </source>
</evidence>
<dbReference type="InterPro" id="IPR001969">
    <property type="entry name" value="Aspartic_peptidase_AS"/>
</dbReference>
<dbReference type="InterPro" id="IPR034122">
    <property type="entry name" value="Retropepsin-like_bacterial"/>
</dbReference>
<dbReference type="SUPFAM" id="SSF50630">
    <property type="entry name" value="Acid proteases"/>
    <property type="match status" value="1"/>
</dbReference>
<sequence length="124" mass="14021">MKIEYRDGLLFTEITIHYNGQKKVINNVVIDTGASHTLISQDEVDDIGIRVGLEDDIITSYGIGGKEHAFTKTIEGIQVGEYILRDTPIDFTSFRFHNINGLLGLDILIKGKFNVDLEHFELLR</sequence>
<gene>
    <name evidence="3" type="ordered locus">HPL003_26155</name>
</gene>
<protein>
    <recommendedName>
        <fullName evidence="2">Peptidase A2 domain-containing protein</fullName>
    </recommendedName>
</protein>
<dbReference type="eggNOG" id="COG3577">
    <property type="taxonomic scope" value="Bacteria"/>
</dbReference>
<dbReference type="GO" id="GO:0006508">
    <property type="term" value="P:proteolysis"/>
    <property type="evidence" value="ECO:0007669"/>
    <property type="project" value="InterPro"/>
</dbReference>
<dbReference type="GO" id="GO:0004190">
    <property type="term" value="F:aspartic-type endopeptidase activity"/>
    <property type="evidence" value="ECO:0007669"/>
    <property type="project" value="InterPro"/>
</dbReference>
<name>G7VQW5_PAETH</name>
<dbReference type="PROSITE" id="PS50175">
    <property type="entry name" value="ASP_PROT_RETROV"/>
    <property type="match status" value="1"/>
</dbReference>
<proteinExistence type="predicted"/>
<dbReference type="OrthoDB" id="463626at2"/>
<dbReference type="Gene3D" id="2.40.70.10">
    <property type="entry name" value="Acid Proteases"/>
    <property type="match status" value="1"/>
</dbReference>
<evidence type="ECO:0000313" key="3">
    <source>
        <dbReference type="EMBL" id="AET61945.1"/>
    </source>
</evidence>
<accession>G7VQW5</accession>
<dbReference type="RefSeq" id="WP_014282627.1">
    <property type="nucleotide sequence ID" value="NC_016641.1"/>
</dbReference>
<dbReference type="Proteomes" id="UP000005876">
    <property type="component" value="Chromosome"/>
</dbReference>
<dbReference type="KEGG" id="pta:HPL003_26155"/>
<dbReference type="InterPro" id="IPR021109">
    <property type="entry name" value="Peptidase_aspartic_dom_sf"/>
</dbReference>
<keyword evidence="1" id="KW-0378">Hydrolase</keyword>
<dbReference type="CDD" id="cd05483">
    <property type="entry name" value="retropepsin_like_bacteria"/>
    <property type="match status" value="1"/>
</dbReference>
<dbReference type="Pfam" id="PF13975">
    <property type="entry name" value="gag-asp_proteas"/>
    <property type="match status" value="1"/>
</dbReference>
<evidence type="ECO:0000256" key="1">
    <source>
        <dbReference type="ARBA" id="ARBA00022801"/>
    </source>
</evidence>
<dbReference type="STRING" id="985665.HPL003_26155"/>
<organism evidence="3 4">
    <name type="scientific">Paenibacillus terrae (strain HPL-003)</name>
    <dbReference type="NCBI Taxonomy" id="985665"/>
    <lineage>
        <taxon>Bacteria</taxon>
        <taxon>Bacillati</taxon>
        <taxon>Bacillota</taxon>
        <taxon>Bacilli</taxon>
        <taxon>Bacillales</taxon>
        <taxon>Paenibacillaceae</taxon>
        <taxon>Paenibacillus</taxon>
    </lineage>
</organism>
<dbReference type="AlphaFoldDB" id="G7VQW5"/>